<evidence type="ECO:0000313" key="3">
    <source>
        <dbReference type="Proteomes" id="UP000013063"/>
    </source>
</evidence>
<feature type="compositionally biased region" description="Basic and acidic residues" evidence="1">
    <location>
        <begin position="1"/>
        <end position="10"/>
    </location>
</feature>
<proteinExistence type="predicted"/>
<dbReference type="EMBL" id="APMP01000007">
    <property type="protein sequence ID" value="ENZ82487.1"/>
    <property type="molecule type" value="Genomic_DNA"/>
</dbReference>
<reference evidence="2 3" key="1">
    <citation type="journal article" date="2013" name="Genome Announc.">
        <title>Draft Genome Sequence for Caulobacter sp. Strain OR37, a Bacterium Tolerant to Heavy Metals.</title>
        <authorList>
            <person name="Utturkar S.M."/>
            <person name="Bollmann A."/>
            <person name="Brzoska R.M."/>
            <person name="Klingeman D.M."/>
            <person name="Epstein S.E."/>
            <person name="Palumbo A.V."/>
            <person name="Brown S.D."/>
        </authorList>
    </citation>
    <scope>NUCLEOTIDE SEQUENCE [LARGE SCALE GENOMIC DNA]</scope>
    <source>
        <strain evidence="2 3">OR37</strain>
    </source>
</reference>
<dbReference type="AlphaFoldDB" id="R0EN28"/>
<accession>R0EN28</accession>
<evidence type="ECO:0000256" key="1">
    <source>
        <dbReference type="SAM" id="MobiDB-lite"/>
    </source>
</evidence>
<name>R0EN28_CAUVI</name>
<feature type="region of interest" description="Disordered" evidence="1">
    <location>
        <begin position="1"/>
        <end position="29"/>
    </location>
</feature>
<gene>
    <name evidence="2" type="ORF">OR37_01757</name>
</gene>
<protein>
    <submittedName>
        <fullName evidence="2">Uncharacterized protein</fullName>
    </submittedName>
</protein>
<feature type="non-terminal residue" evidence="2">
    <location>
        <position position="29"/>
    </location>
</feature>
<organism evidence="2 3">
    <name type="scientific">Caulobacter vibrioides OR37</name>
    <dbReference type="NCBI Taxonomy" id="1292034"/>
    <lineage>
        <taxon>Bacteria</taxon>
        <taxon>Pseudomonadati</taxon>
        <taxon>Pseudomonadota</taxon>
        <taxon>Alphaproteobacteria</taxon>
        <taxon>Caulobacterales</taxon>
        <taxon>Caulobacteraceae</taxon>
        <taxon>Caulobacter</taxon>
    </lineage>
</organism>
<keyword evidence="3" id="KW-1185">Reference proteome</keyword>
<sequence length="29" mass="3105" precursor="true">MRGLPVDRFHPSSPHACGAGPAFSPREKV</sequence>
<dbReference type="STRING" id="1292034.OR37_01757"/>
<comment type="caution">
    <text evidence="2">The sequence shown here is derived from an EMBL/GenBank/DDBJ whole genome shotgun (WGS) entry which is preliminary data.</text>
</comment>
<evidence type="ECO:0000313" key="2">
    <source>
        <dbReference type="EMBL" id="ENZ82487.1"/>
    </source>
</evidence>
<dbReference type="Proteomes" id="UP000013063">
    <property type="component" value="Unassembled WGS sequence"/>
</dbReference>